<evidence type="ECO:0000313" key="2">
    <source>
        <dbReference type="EMBL" id="PWK50750.1"/>
    </source>
</evidence>
<dbReference type="InterPro" id="IPR016181">
    <property type="entry name" value="Acyl_CoA_acyltransferase"/>
</dbReference>
<dbReference type="EMBL" id="QGGU01000006">
    <property type="protein sequence ID" value="PWK50750.1"/>
    <property type="molecule type" value="Genomic_DNA"/>
</dbReference>
<comment type="caution">
    <text evidence="2">The sequence shown here is derived from an EMBL/GenBank/DDBJ whole genome shotgun (WGS) entry which is preliminary data.</text>
</comment>
<feature type="domain" description="N-acetyltransferase" evidence="1">
    <location>
        <begin position="10"/>
        <end position="162"/>
    </location>
</feature>
<accession>A0A316FT05</accession>
<dbReference type="Gene3D" id="3.40.630.30">
    <property type="match status" value="1"/>
</dbReference>
<evidence type="ECO:0000313" key="3">
    <source>
        <dbReference type="Proteomes" id="UP000245790"/>
    </source>
</evidence>
<dbReference type="SUPFAM" id="SSF55729">
    <property type="entry name" value="Acyl-CoA N-acyltransferases (Nat)"/>
    <property type="match status" value="1"/>
</dbReference>
<dbReference type="OrthoDB" id="9805924at2"/>
<dbReference type="PROSITE" id="PS51186">
    <property type="entry name" value="GNAT"/>
    <property type="match status" value="1"/>
</dbReference>
<keyword evidence="3" id="KW-1185">Reference proteome</keyword>
<protein>
    <submittedName>
        <fullName evidence="2">Ribosomal protein S18 acetylase RimI-like enzyme</fullName>
    </submittedName>
</protein>
<dbReference type="AlphaFoldDB" id="A0A316FT05"/>
<keyword evidence="2" id="KW-0687">Ribonucleoprotein</keyword>
<organism evidence="2 3">
    <name type="scientific">Pleionea mediterranea</name>
    <dbReference type="NCBI Taxonomy" id="523701"/>
    <lineage>
        <taxon>Bacteria</taxon>
        <taxon>Pseudomonadati</taxon>
        <taxon>Pseudomonadota</taxon>
        <taxon>Gammaproteobacteria</taxon>
        <taxon>Oceanospirillales</taxon>
        <taxon>Pleioneaceae</taxon>
        <taxon>Pleionea</taxon>
    </lineage>
</organism>
<dbReference type="Proteomes" id="UP000245790">
    <property type="component" value="Unassembled WGS sequence"/>
</dbReference>
<dbReference type="InterPro" id="IPR000182">
    <property type="entry name" value="GNAT_dom"/>
</dbReference>
<proteinExistence type="predicted"/>
<reference evidence="2 3" key="1">
    <citation type="submission" date="2018-05" db="EMBL/GenBank/DDBJ databases">
        <title>Genomic Encyclopedia of Type Strains, Phase IV (KMG-IV): sequencing the most valuable type-strain genomes for metagenomic binning, comparative biology and taxonomic classification.</title>
        <authorList>
            <person name="Goeker M."/>
        </authorList>
    </citation>
    <scope>NUCLEOTIDE SEQUENCE [LARGE SCALE GENOMIC DNA]</scope>
    <source>
        <strain evidence="2 3">DSM 25350</strain>
    </source>
</reference>
<dbReference type="RefSeq" id="WP_109763418.1">
    <property type="nucleotide sequence ID" value="NZ_QGGU01000006.1"/>
</dbReference>
<name>A0A316FT05_9GAMM</name>
<dbReference type="GO" id="GO:0016747">
    <property type="term" value="F:acyltransferase activity, transferring groups other than amino-acyl groups"/>
    <property type="evidence" value="ECO:0007669"/>
    <property type="project" value="InterPro"/>
</dbReference>
<gene>
    <name evidence="2" type="ORF">C8D97_10637</name>
</gene>
<dbReference type="GO" id="GO:0005840">
    <property type="term" value="C:ribosome"/>
    <property type="evidence" value="ECO:0007669"/>
    <property type="project" value="UniProtKB-KW"/>
</dbReference>
<keyword evidence="2" id="KW-0689">Ribosomal protein</keyword>
<dbReference type="Pfam" id="PF00583">
    <property type="entry name" value="Acetyltransf_1"/>
    <property type="match status" value="1"/>
</dbReference>
<sequence length="162" mass="19442">MTIKNWTQKVSLRKFSTDDIPFMRSLYASTRESELAMTNFTSEEKKQFITQQFNAQLSHYTQYYCSDAFYIIEYQGKSVGRLFVDYWKNEIRVVDIALMPDYRNLELGSYYFTQLFEEARQSNRTVTIHVEHNNPAKQLYERLGFKLKTQTNDIYLLMEWCP</sequence>
<evidence type="ECO:0000259" key="1">
    <source>
        <dbReference type="PROSITE" id="PS51186"/>
    </source>
</evidence>